<dbReference type="eggNOG" id="COG0050">
    <property type="taxonomic scope" value="Bacteria"/>
</dbReference>
<dbReference type="STRING" id="445971.ANASTE_00024"/>
<dbReference type="Gene3D" id="2.40.30.10">
    <property type="entry name" value="Translation factors"/>
    <property type="match status" value="1"/>
</dbReference>
<dbReference type="HOGENOM" id="CLU_3163980_0_0_9"/>
<comment type="caution">
    <text evidence="1">The sequence shown here is derived from an EMBL/GenBank/DDBJ whole genome shotgun (WGS) entry which is preliminary data.</text>
</comment>
<dbReference type="InterPro" id="IPR009000">
    <property type="entry name" value="Transl_B-barrel_sf"/>
</dbReference>
<dbReference type="SUPFAM" id="SSF50447">
    <property type="entry name" value="Translation proteins"/>
    <property type="match status" value="1"/>
</dbReference>
<keyword evidence="2" id="KW-1185">Reference proteome</keyword>
<reference evidence="1" key="2">
    <citation type="submission" date="2013-08" db="EMBL/GenBank/DDBJ databases">
        <title>Draft genome sequence of Anaerofustis stercorihominis (DSM 17244).</title>
        <authorList>
            <person name="Sudarsanam P."/>
            <person name="Ley R."/>
            <person name="Guruge J."/>
            <person name="Turnbaugh P.J."/>
            <person name="Mahowald M."/>
            <person name="Liep D."/>
            <person name="Gordon J."/>
        </authorList>
    </citation>
    <scope>NUCLEOTIDE SEQUENCE</scope>
    <source>
        <strain evidence="1">DSM 17244</strain>
    </source>
</reference>
<sequence length="47" mass="5281">MHYIPEPVRDTDNHFLLPVEDVIPQSTGRGYSSTGRVERGVIKVGEK</sequence>
<name>B1C5N6_9FIRM</name>
<dbReference type="Proteomes" id="UP000005178">
    <property type="component" value="Unassembled WGS sequence"/>
</dbReference>
<dbReference type="EMBL" id="ABIL02000001">
    <property type="protein sequence ID" value="EDS73668.1"/>
    <property type="molecule type" value="Genomic_DNA"/>
</dbReference>
<accession>B1C5N6</accession>
<evidence type="ECO:0000313" key="2">
    <source>
        <dbReference type="Proteomes" id="UP000005178"/>
    </source>
</evidence>
<protein>
    <submittedName>
        <fullName evidence="1">Uncharacterized protein</fullName>
    </submittedName>
</protein>
<reference evidence="1" key="1">
    <citation type="submission" date="2008-01" db="EMBL/GenBank/DDBJ databases">
        <authorList>
            <person name="Fulton L."/>
            <person name="Clifton S."/>
            <person name="Fulton B."/>
            <person name="Xu J."/>
            <person name="Minx P."/>
            <person name="Pepin K.H."/>
            <person name="Johnson M."/>
            <person name="Thiruvilangam P."/>
            <person name="Bhonagiri V."/>
            <person name="Nash W.E."/>
            <person name="Mardis E.R."/>
            <person name="Wilson R.K."/>
        </authorList>
    </citation>
    <scope>NUCLEOTIDE SEQUENCE [LARGE SCALE GENOMIC DNA]</scope>
    <source>
        <strain evidence="1">DSM 17244</strain>
    </source>
</reference>
<proteinExistence type="predicted"/>
<gene>
    <name evidence="1" type="ORF">ANASTE_00024</name>
</gene>
<dbReference type="AlphaFoldDB" id="B1C5N6"/>
<evidence type="ECO:0000313" key="1">
    <source>
        <dbReference type="EMBL" id="EDS73668.1"/>
    </source>
</evidence>
<organism evidence="1 2">
    <name type="scientific">Anaerofustis stercorihominis DSM 17244</name>
    <dbReference type="NCBI Taxonomy" id="445971"/>
    <lineage>
        <taxon>Bacteria</taxon>
        <taxon>Bacillati</taxon>
        <taxon>Bacillota</taxon>
        <taxon>Clostridia</taxon>
        <taxon>Eubacteriales</taxon>
        <taxon>Eubacteriaceae</taxon>
        <taxon>Anaerofustis</taxon>
    </lineage>
</organism>